<comment type="caution">
    <text evidence="1">The sequence shown here is derived from an EMBL/GenBank/DDBJ whole genome shotgun (WGS) entry which is preliminary data.</text>
</comment>
<organism evidence="1 2">
    <name type="scientific">Pseudomonas mosselii</name>
    <dbReference type="NCBI Taxonomy" id="78327"/>
    <lineage>
        <taxon>Bacteria</taxon>
        <taxon>Pseudomonadati</taxon>
        <taxon>Pseudomonadota</taxon>
        <taxon>Gammaproteobacteria</taxon>
        <taxon>Pseudomonadales</taxon>
        <taxon>Pseudomonadaceae</taxon>
        <taxon>Pseudomonas</taxon>
    </lineage>
</organism>
<keyword evidence="2" id="KW-1185">Reference proteome</keyword>
<reference evidence="1 2" key="1">
    <citation type="submission" date="2019-05" db="EMBL/GenBank/DDBJ databases">
        <title>Pseudomonas sp. SC006 isolated from lettuce that can produce HBGAs.</title>
        <authorList>
            <person name="Wang D."/>
            <person name="Liao N."/>
            <person name="Liu D."/>
            <person name="Zhang Z."/>
            <person name="Zou S."/>
        </authorList>
    </citation>
    <scope>NUCLEOTIDE SEQUENCE [LARGE SCALE GENOMIC DNA]</scope>
    <source>
        <strain evidence="1 2">SC006</strain>
    </source>
</reference>
<evidence type="ECO:0000313" key="1">
    <source>
        <dbReference type="EMBL" id="TLP61071.1"/>
    </source>
</evidence>
<protein>
    <submittedName>
        <fullName evidence="1">Uncharacterized protein</fullName>
    </submittedName>
</protein>
<dbReference type="OrthoDB" id="7031383at2"/>
<dbReference type="AlphaFoldDB" id="A0A5R8Z631"/>
<dbReference type="EMBL" id="VAUO01000004">
    <property type="protein sequence ID" value="TLP61071.1"/>
    <property type="molecule type" value="Genomic_DNA"/>
</dbReference>
<dbReference type="Proteomes" id="UP000309819">
    <property type="component" value="Unassembled WGS sequence"/>
</dbReference>
<sequence>MFKRIACEIGRWYQRVMSGSAAVGAQSTVAEPAALPRVPLLLGDVPGGQPNLLPVSALLNPLVVEVPQWTDSNPEFGEETVTLFWNNQQVEQRHWTTPISPQDLLFEVPAHYLREGRPVLHYQVVIYNGAQSDSAPLTLTIDLTAPALATLDDRLKFDSQVITAGVTEEYLLNNGDQLLAELPAYTSPMVGDRISYYWDRQLGADELVEERVLEVDDLNKPLQLVLAGDLIRERGDGQRHVHYRISDRAGNQSRASAVITLAVKATPAPRILSRPELPMATGTGETVVLDLNALRGELEARIPEDAGVGRQEPVVMQWGEPGTTGAVSVTGSPGTRAFAIPYERLAAHSGKTIPLYYTATGDESSRRLVRVLVYKPFAPSPQVLEASVGSLSLAKVGNAATITQELWPLASTDQRVKIIVRGGAAAHTVVDSHAVTQAEIDAGLLGGGATLTVPKTFLQGLALNTRLLVQVSVSLDTGVTWPSSRDFELQLTLVA</sequence>
<evidence type="ECO:0000313" key="2">
    <source>
        <dbReference type="Proteomes" id="UP000309819"/>
    </source>
</evidence>
<proteinExistence type="predicted"/>
<dbReference type="RefSeq" id="WP_138219426.1">
    <property type="nucleotide sequence ID" value="NZ_VAUO01000004.1"/>
</dbReference>
<accession>A0A5R8Z631</accession>
<name>A0A5R8Z631_9PSED</name>
<gene>
    <name evidence="1" type="ORF">FEM01_10765</name>
</gene>